<dbReference type="InterPro" id="IPR000847">
    <property type="entry name" value="LysR_HTH_N"/>
</dbReference>
<dbReference type="InterPro" id="IPR036390">
    <property type="entry name" value="WH_DNA-bd_sf"/>
</dbReference>
<dbReference type="InterPro" id="IPR050950">
    <property type="entry name" value="HTH-type_LysR_regulators"/>
</dbReference>
<feature type="domain" description="HTH lysR-type" evidence="5">
    <location>
        <begin position="1"/>
        <end position="58"/>
    </location>
</feature>
<name>A0A519BDC2_9DELT</name>
<dbReference type="PANTHER" id="PTHR30419:SF24">
    <property type="entry name" value="HTH-TYPE TRANSCRIPTIONAL REGULATOR CZCR"/>
    <property type="match status" value="1"/>
</dbReference>
<proteinExistence type="inferred from homology"/>
<sequence>MTLTQLNILKTVVETESFTKTADILHITQSGVSHSIASLEDELEIKLVKSNKRSVSLTEAGEKIYILAKDILSRIDRSKEEISALKNLQTGKLKLGCFQSVSVRILPGILKVFKQKYPGIEISWFEGTDLEVRDWIISEAVDIGFVVSSSVPLSECASSQIEGADKDGLKTIPLLEDKMLGVFPAKHPLCSKKHINIKELAGEHLITFKGSSCGMLIASNLINIMKNIDEIKKIEVRNISTVIEMVRGGIGVAIMPELAVPLNYAGICSVPLSPEIKREIALAYRPSCSLDNLSLSAKAFIEITRKWIEEHFKIGRDVS</sequence>
<evidence type="ECO:0000259" key="5">
    <source>
        <dbReference type="PROSITE" id="PS50931"/>
    </source>
</evidence>
<dbReference type="Pfam" id="PF00126">
    <property type="entry name" value="HTH_1"/>
    <property type="match status" value="1"/>
</dbReference>
<accession>A0A519BDC2</accession>
<dbReference type="SUPFAM" id="SSF53850">
    <property type="entry name" value="Periplasmic binding protein-like II"/>
    <property type="match status" value="1"/>
</dbReference>
<reference evidence="6 7" key="1">
    <citation type="submission" date="2019-01" db="EMBL/GenBank/DDBJ databases">
        <title>Insights into ecological role of a new deltaproteobacterial order Candidatus Sinidesulfobacterales (Sva0485) by metagenomics and metatranscriptomics.</title>
        <authorList>
            <person name="Tan S."/>
            <person name="Liu J."/>
            <person name="Fang Y."/>
            <person name="Hedlund B.P."/>
            <person name="Lian Z.H."/>
            <person name="Huang L.Y."/>
            <person name="Li J.T."/>
            <person name="Huang L.N."/>
            <person name="Li W.J."/>
            <person name="Jiang H.C."/>
            <person name="Dong H.L."/>
            <person name="Shu W.S."/>
        </authorList>
    </citation>
    <scope>NUCLEOTIDE SEQUENCE [LARGE SCALE GENOMIC DNA]</scope>
    <source>
        <strain evidence="6">AP3</strain>
    </source>
</reference>
<evidence type="ECO:0000256" key="4">
    <source>
        <dbReference type="ARBA" id="ARBA00023163"/>
    </source>
</evidence>
<keyword evidence="4" id="KW-0804">Transcription</keyword>
<keyword evidence="3" id="KW-0238">DNA-binding</keyword>
<dbReference type="GO" id="GO:0003700">
    <property type="term" value="F:DNA-binding transcription factor activity"/>
    <property type="evidence" value="ECO:0007669"/>
    <property type="project" value="InterPro"/>
</dbReference>
<dbReference type="SUPFAM" id="SSF46785">
    <property type="entry name" value="Winged helix' DNA-binding domain"/>
    <property type="match status" value="1"/>
</dbReference>
<evidence type="ECO:0000313" key="7">
    <source>
        <dbReference type="Proteomes" id="UP000320813"/>
    </source>
</evidence>
<evidence type="ECO:0000313" key="6">
    <source>
        <dbReference type="EMBL" id="RZD15271.1"/>
    </source>
</evidence>
<dbReference type="GO" id="GO:0005829">
    <property type="term" value="C:cytosol"/>
    <property type="evidence" value="ECO:0007669"/>
    <property type="project" value="TreeGrafter"/>
</dbReference>
<keyword evidence="2" id="KW-0805">Transcription regulation</keyword>
<dbReference type="InterPro" id="IPR005119">
    <property type="entry name" value="LysR_subst-bd"/>
</dbReference>
<dbReference type="PROSITE" id="PS50931">
    <property type="entry name" value="HTH_LYSR"/>
    <property type="match status" value="1"/>
</dbReference>
<evidence type="ECO:0000256" key="3">
    <source>
        <dbReference type="ARBA" id="ARBA00023125"/>
    </source>
</evidence>
<dbReference type="PANTHER" id="PTHR30419">
    <property type="entry name" value="HTH-TYPE TRANSCRIPTIONAL REGULATOR YBHD"/>
    <property type="match status" value="1"/>
</dbReference>
<dbReference type="AlphaFoldDB" id="A0A519BDC2"/>
<dbReference type="FunFam" id="1.10.10.10:FF:000001">
    <property type="entry name" value="LysR family transcriptional regulator"/>
    <property type="match status" value="1"/>
</dbReference>
<dbReference type="Proteomes" id="UP000320813">
    <property type="component" value="Unassembled WGS sequence"/>
</dbReference>
<dbReference type="Gene3D" id="3.40.190.10">
    <property type="entry name" value="Periplasmic binding protein-like II"/>
    <property type="match status" value="2"/>
</dbReference>
<evidence type="ECO:0000256" key="1">
    <source>
        <dbReference type="ARBA" id="ARBA00009437"/>
    </source>
</evidence>
<comment type="caution">
    <text evidence="6">The sequence shown here is derived from an EMBL/GenBank/DDBJ whole genome shotgun (WGS) entry which is preliminary data.</text>
</comment>
<dbReference type="EMBL" id="SGBD01000001">
    <property type="protein sequence ID" value="RZD15271.1"/>
    <property type="molecule type" value="Genomic_DNA"/>
</dbReference>
<protein>
    <submittedName>
        <fullName evidence="6">LysR family transcriptional regulator</fullName>
    </submittedName>
</protein>
<evidence type="ECO:0000256" key="2">
    <source>
        <dbReference type="ARBA" id="ARBA00023015"/>
    </source>
</evidence>
<dbReference type="Gene3D" id="1.10.10.10">
    <property type="entry name" value="Winged helix-like DNA-binding domain superfamily/Winged helix DNA-binding domain"/>
    <property type="match status" value="1"/>
</dbReference>
<dbReference type="Pfam" id="PF03466">
    <property type="entry name" value="LysR_substrate"/>
    <property type="match status" value="1"/>
</dbReference>
<dbReference type="InterPro" id="IPR036388">
    <property type="entry name" value="WH-like_DNA-bd_sf"/>
</dbReference>
<dbReference type="CDD" id="cd05466">
    <property type="entry name" value="PBP2_LTTR_substrate"/>
    <property type="match status" value="1"/>
</dbReference>
<comment type="similarity">
    <text evidence="1">Belongs to the LysR transcriptional regulatory family.</text>
</comment>
<organism evidence="6 7">
    <name type="scientific">Candidatus Acidulodesulfobacterium ferriphilum</name>
    <dbReference type="NCBI Taxonomy" id="2597223"/>
    <lineage>
        <taxon>Bacteria</taxon>
        <taxon>Deltaproteobacteria</taxon>
        <taxon>Candidatus Acidulodesulfobacterales</taxon>
        <taxon>Candidatus Acidulodesulfobacterium</taxon>
    </lineage>
</organism>
<dbReference type="GO" id="GO:0003677">
    <property type="term" value="F:DNA binding"/>
    <property type="evidence" value="ECO:0007669"/>
    <property type="project" value="UniProtKB-KW"/>
</dbReference>
<gene>
    <name evidence="6" type="ORF">EVJ47_03095</name>
</gene>